<evidence type="ECO:0000256" key="1">
    <source>
        <dbReference type="ARBA" id="ARBA00001947"/>
    </source>
</evidence>
<reference evidence="7" key="1">
    <citation type="submission" date="2018-05" db="EMBL/GenBank/DDBJ databases">
        <authorList>
            <person name="Deangelis K."/>
            <person name="Huntemann M."/>
            <person name="Clum A."/>
            <person name="Pillay M."/>
            <person name="Palaniappan K."/>
            <person name="Varghese N."/>
            <person name="Mikhailova N."/>
            <person name="Stamatis D."/>
            <person name="Reddy T."/>
            <person name="Daum C."/>
            <person name="Shapiro N."/>
            <person name="Ivanova N."/>
            <person name="Kyrpides N."/>
            <person name="Woyke T."/>
        </authorList>
    </citation>
    <scope>NUCLEOTIDE SEQUENCE [LARGE SCALE GENOMIC DNA]</scope>
    <source>
        <strain evidence="7">GAS496</strain>
    </source>
</reference>
<gene>
    <name evidence="6" type="ORF">C8E89_11137</name>
</gene>
<dbReference type="Gene3D" id="3.40.50.10310">
    <property type="entry name" value="Creatininase"/>
    <property type="match status" value="1"/>
</dbReference>
<organism evidence="6 7">
    <name type="scientific">Mycolicibacterium moriokaense</name>
    <dbReference type="NCBI Taxonomy" id="39691"/>
    <lineage>
        <taxon>Bacteria</taxon>
        <taxon>Bacillati</taxon>
        <taxon>Actinomycetota</taxon>
        <taxon>Actinomycetes</taxon>
        <taxon>Mycobacteriales</taxon>
        <taxon>Mycobacteriaceae</taxon>
        <taxon>Mycolicibacterium</taxon>
    </lineage>
</organism>
<comment type="similarity">
    <text evidence="5">Belongs to the creatininase superfamily.</text>
</comment>
<dbReference type="GO" id="GO:0016811">
    <property type="term" value="F:hydrolase activity, acting on carbon-nitrogen (but not peptide) bonds, in linear amides"/>
    <property type="evidence" value="ECO:0007669"/>
    <property type="project" value="TreeGrafter"/>
</dbReference>
<accession>A0A318HES1</accession>
<reference evidence="6 7" key="2">
    <citation type="submission" date="2018-06" db="EMBL/GenBank/DDBJ databases">
        <title>Sequencing of bacterial isolates from soil warming experiment in Harvard Forest, Massachusetts, USA.</title>
        <authorList>
            <person name="Deangelis K.PhD."/>
        </authorList>
    </citation>
    <scope>NUCLEOTIDE SEQUENCE [LARGE SCALE GENOMIC DNA]</scope>
    <source>
        <strain evidence="6 7">GAS496</strain>
    </source>
</reference>
<keyword evidence="2" id="KW-0479">Metal-binding</keyword>
<evidence type="ECO:0000256" key="4">
    <source>
        <dbReference type="ARBA" id="ARBA00022833"/>
    </source>
</evidence>
<comment type="caution">
    <text evidence="6">The sequence shown here is derived from an EMBL/GenBank/DDBJ whole genome shotgun (WGS) entry which is preliminary data.</text>
</comment>
<dbReference type="RefSeq" id="WP_235658406.1">
    <property type="nucleotide sequence ID" value="NZ_QJJU01000011.1"/>
</dbReference>
<evidence type="ECO:0000256" key="5">
    <source>
        <dbReference type="ARBA" id="ARBA00024029"/>
    </source>
</evidence>
<evidence type="ECO:0000313" key="7">
    <source>
        <dbReference type="Proteomes" id="UP000247781"/>
    </source>
</evidence>
<evidence type="ECO:0000256" key="2">
    <source>
        <dbReference type="ARBA" id="ARBA00022723"/>
    </source>
</evidence>
<dbReference type="SUPFAM" id="SSF102215">
    <property type="entry name" value="Creatininase"/>
    <property type="match status" value="1"/>
</dbReference>
<sequence>MTDTAPILPTATTTDAGTAHAAVAVLPVGSFEQHGPYLPLVTDTLIAAAIAAAVANHHQNVFQLPAITYGCSHEHAAFPGTVSISATTLCAVIADIAESLVQQGITALIIINAHGGNAVLTNVAQQANVHGPLRIGLYPSREDWAEARTAASITSGNHDDMHAGELETSILLGAYPAYVRDGWNSTDHSAPDRRYLTSLGISAYTDTGVIGQPSQATKEKGLGALNHLGAAAGTLIGLLATTHD</sequence>
<protein>
    <submittedName>
        <fullName evidence="6">Creatinine amidohydrolase</fullName>
    </submittedName>
</protein>
<keyword evidence="3 6" id="KW-0378">Hydrolase</keyword>
<dbReference type="InterPro" id="IPR024087">
    <property type="entry name" value="Creatininase-like_sf"/>
</dbReference>
<proteinExistence type="inferred from homology"/>
<dbReference type="GO" id="GO:0046872">
    <property type="term" value="F:metal ion binding"/>
    <property type="evidence" value="ECO:0007669"/>
    <property type="project" value="UniProtKB-KW"/>
</dbReference>
<evidence type="ECO:0000256" key="3">
    <source>
        <dbReference type="ARBA" id="ARBA00022801"/>
    </source>
</evidence>
<dbReference type="InterPro" id="IPR003785">
    <property type="entry name" value="Creatininase/forma_Hydrolase"/>
</dbReference>
<evidence type="ECO:0000313" key="6">
    <source>
        <dbReference type="EMBL" id="PXX07253.1"/>
    </source>
</evidence>
<dbReference type="Pfam" id="PF02633">
    <property type="entry name" value="Creatininase"/>
    <property type="match status" value="1"/>
</dbReference>
<dbReference type="Proteomes" id="UP000247781">
    <property type="component" value="Unassembled WGS sequence"/>
</dbReference>
<dbReference type="PANTHER" id="PTHR35005:SF1">
    <property type="entry name" value="2-AMINO-5-FORMYLAMINO-6-RIBOSYLAMINOPYRIMIDIN-4(3H)-ONE 5'-MONOPHOSPHATE DEFORMYLASE"/>
    <property type="match status" value="1"/>
</dbReference>
<keyword evidence="7" id="KW-1185">Reference proteome</keyword>
<comment type="cofactor">
    <cofactor evidence="1">
        <name>Zn(2+)</name>
        <dbReference type="ChEBI" id="CHEBI:29105"/>
    </cofactor>
</comment>
<dbReference type="EMBL" id="QJJU01000011">
    <property type="protein sequence ID" value="PXX07253.1"/>
    <property type="molecule type" value="Genomic_DNA"/>
</dbReference>
<dbReference type="GO" id="GO:0009231">
    <property type="term" value="P:riboflavin biosynthetic process"/>
    <property type="evidence" value="ECO:0007669"/>
    <property type="project" value="TreeGrafter"/>
</dbReference>
<dbReference type="AlphaFoldDB" id="A0A318HES1"/>
<name>A0A318HES1_9MYCO</name>
<dbReference type="PANTHER" id="PTHR35005">
    <property type="entry name" value="3-DEHYDRO-SCYLLO-INOSOSE HYDROLASE"/>
    <property type="match status" value="1"/>
</dbReference>
<keyword evidence="4" id="KW-0862">Zinc</keyword>